<feature type="region of interest" description="Disordered" evidence="3">
    <location>
        <begin position="1665"/>
        <end position="1741"/>
    </location>
</feature>
<feature type="region of interest" description="Disordered" evidence="3">
    <location>
        <begin position="1121"/>
        <end position="1159"/>
    </location>
</feature>
<feature type="compositionally biased region" description="Polar residues" evidence="3">
    <location>
        <begin position="665"/>
        <end position="678"/>
    </location>
</feature>
<feature type="region of interest" description="Disordered" evidence="3">
    <location>
        <begin position="2214"/>
        <end position="2242"/>
    </location>
</feature>
<feature type="region of interest" description="Disordered" evidence="3">
    <location>
        <begin position="1893"/>
        <end position="1925"/>
    </location>
</feature>
<accession>A0A086JEU1</accession>
<evidence type="ECO:0000313" key="5">
    <source>
        <dbReference type="Proteomes" id="UP000028837"/>
    </source>
</evidence>
<feature type="compositionally biased region" description="Basic residues" evidence="3">
    <location>
        <begin position="2807"/>
        <end position="2816"/>
    </location>
</feature>
<feature type="compositionally biased region" description="Polar residues" evidence="3">
    <location>
        <begin position="1563"/>
        <end position="1583"/>
    </location>
</feature>
<feature type="region of interest" description="Disordered" evidence="3">
    <location>
        <begin position="1340"/>
        <end position="1372"/>
    </location>
</feature>
<comment type="caution">
    <text evidence="4">The sequence shown here is derived from an EMBL/GenBank/DDBJ whole genome shotgun (WGS) entry which is preliminary data.</text>
</comment>
<proteinExistence type="predicted"/>
<dbReference type="SUPFAM" id="SSF50985">
    <property type="entry name" value="RCC1/BLIP-II"/>
    <property type="match status" value="1"/>
</dbReference>
<evidence type="ECO:0000313" key="4">
    <source>
        <dbReference type="EMBL" id="KFG30659.1"/>
    </source>
</evidence>
<feature type="compositionally biased region" description="Low complexity" evidence="3">
    <location>
        <begin position="2654"/>
        <end position="2670"/>
    </location>
</feature>
<feature type="region of interest" description="Disordered" evidence="3">
    <location>
        <begin position="2633"/>
        <end position="2671"/>
    </location>
</feature>
<feature type="compositionally biased region" description="Basic and acidic residues" evidence="3">
    <location>
        <begin position="2488"/>
        <end position="2504"/>
    </location>
</feature>
<feature type="region of interest" description="Disordered" evidence="3">
    <location>
        <begin position="1247"/>
        <end position="1267"/>
    </location>
</feature>
<feature type="compositionally biased region" description="Basic and acidic residues" evidence="3">
    <location>
        <begin position="2323"/>
        <end position="2344"/>
    </location>
</feature>
<feature type="compositionally biased region" description="Polar residues" evidence="3">
    <location>
        <begin position="2076"/>
        <end position="2088"/>
    </location>
</feature>
<sequence>MPGRGRQGRSPELRGSTAPHSQRGAARKCGNSSIGENEQGWASRRDTVGCLAFPFVCPARRPPQGFRSTTSASGESRPEVGPSELLFACLQQLQLPECLHLLLHHGADPFHQPLLYSDEAARSLFNILPKALVSDHFDWECPSSAGHVSHHQTRPSPMQLASRLSALLRSPPRKNLADPYLERCFLVKSVGENSVFPPTFSGAANMSLFRCLCTWGAASSHQLGHLLFSSASGKRTHPPRPVHFSFDDEAASELFCSRDPQLSSQRRPSDPLSSAPHSSSPSLSSCVSCPPSSKPSVQPSAASLVCSACSARARNGASSLRVQLIRCGASISLAATFDGEVWVWGKGGDGGHQILSEPTLLRGLVEPLESFSSFTHGSSRGKRSGTCGGSPRRSQLISSGREQQPEFLPKAGDACYRCGCTFLDDTGKKHTRGRIIRDAAVGASHCLLLVDVAVAERPGLSPEETMVSCGRRTHSVPKSRGSDSDGSEEALDRSHLAEGGTQFSCRRREPKGDSHDSPSSQRIRRRRTNSRAYPGGGPLPPVLEPLSFDALRSNEERSGPMSEDSDEGCVGEEPVSCKQENSGNVWVYRNERRLYAWGYNSSCQLGFSPRKCRPNDTAGHGRNRHQESGSSVGSLDSRDIGDVGFVSQSPSLGSSSASEDSDASTTTNPRRMRNLSTRQRGDEASEQPSASGDATCSGTSRETKLSETRLAVGESQTNSIHRKTSGEAEDSFTFRPVLLCSWKSAPLVEPCSPGDRPSPAALRAESSLGEPHMFSAETETERKWAEGSCRSRRQTAFGSSSASHKEIFGGRRKAFSRSVPLFPVTWKVDAVAAGLTHSLLLLDDGRVCVFGDNTFGQCAQPPSVRNVKAALVLSSLPPCTAIAAGQNTNMSISRPPQKVFVWGGSRVAGSRIASSLSVGISDSSCAPSSSCASSASSSASTCAVSGGRGAPVILPFFSPMRLKGVGRREDDLGTTQDGWTTQTTSQGCPVFSTDTLAVNDSVGLAVGADERIYIFHCGVRPPIVFPAVPLLSTSDVSESPPSPQPCPSVSRSRGAPAVAVSPSAPNGRVSSPPVYLHLPPPRTSSSPSGGVRQMSLSSSQIFLLTGDGLLYCAPIPEASAFTRQPGKENDLSRRGCASLLPANPKETQGRSGAPSLSSVTSLPRSVASFSNLSPFILSPSMPEPLPPEPALCLPPSAHPGLSFHEAPGLSLRPTSGVAACESLEGSPTDLRCKGGGPEGCDGDRVKAIGPDGLDRRRGTNLGPPREEILPSAAPWSVFLHFTPVREAASIGSFACSENHIAVIVEIHSPQFPPYTRPALRSSPVDQQVCAAIRASFGNPRHHVNHNNIAPFPSTSSGELPPSTSPPSPRGPTVSACHPPSLAACAAQALLRPKPPFPASVGHVLETVAPLAVSLRDKSLFDFCCLFLLFNLPLLFLALHRKTASALAGPTTGLVLSRDIPALFETLGSAKRICQFSTSSSSFSPASCESGDVFLPATAGMQYILRSFKAAVTTAYLDEGTDKLLALNLNSLRDPLNPAWVSDPHDALPRRNRQERRDIRRSPSLFSSFTEWSPSHTAPETASGSDDDWAEPSRPLYGGGTHPTSLTGSHEAPVTSGLLETTRGLSQPLRQRCLDDEQLANSVGDSACPSDIPAISWWVEACAQQPQRSHRCEDSTTRRKGPRLSHASATMETAHETGQEPETDRREDVLRRSKDRRPRNETEAFGSVCRESDVDRKDKREQAETGVAYPLMAIRGESSTGLASHMEVSLEAASSSSRDVSSLGPASSGGASSHAEMLPASEVLSGQGGTESRSVSSRVPPVSSVLLASSGSSSSSSFSHEEDVWTEEGRQAVALWTELMGSSLDDGQSVRSFLSAGAEDLAIVLGAPLPHRRVRERGDSFPRSQQHPSRSGDDSRGMVRGDASRLSSSSLTQPFLLPDIANFLPYENILFRLPRRASDLLTSSENALLERRLIDQWSGAFWVDDKEGKARGGTKVKEHRGRQKGDGRRPLLEGKLTGECLKGEDVEAEEIQGPAYRGPGENASDEGREQGAGGKWRNKGDGKAVEGAESQEGRNSEGITMNAKTFVDTSETKEQSGKNTSEDEVRNARQSRNATDRQDLNKGVDLNERDDMQEPLNEADMSNQRSIGMLGRWTTPFVPAKDGASEAQVQQEGAWTTASEIGRFPSQREERNRARPHDNGVEDWRKRLQTFSPAFAPLSPSLPPSSFPLSSSPVPHPCRPSSSIVSPALTASLAPTLRLSEAEFPCLSPVLATGRLPNPRGAGVFESKLSPVGSQTSPPKVAPLCPLLSASPSGHTPNSARPTSRWENHDRQVIDRKSGEERTVSLDDTGLPVATPRWSPDERGGTDDNDPSGFMDPDPAWNHVENRHRKQSSVFRRENGNCVLTRGEVRKTIPGLAPPCSHPPEKPQQSSASSVVAWGRGIAGGNGPDVYDAQGSSLRMPRPRKPVTASTTETKQVSKIDIPASLSQRGHEVETAARGRGDTHPSGRGFALEDFLVVSHSRKKKRKNGKDTGVLDELKDQAHSQHSTQRPGPWNRGNAGREMPVPGSASASPELAPVPDLSAIMREEELLRQERALKFQLRQSQALAQHPSSVVRVSGPPSVVVVSRQSATASAALTSGTVSGTAGARSRPLCDRPAGPGGARPSRPDAASFNRWGREAALRLQGEEGFCASDLTAIQREQIEEQEEDLARRQEEAELQEALRLIREMEERERQQEAAFQREIRRAAVIERRRIEASNATSKVARKARSDGNRRGRHGASHHLRTERLPYGPGDQIPVPSQSTCQGHPRRGRRPHPVKSGNGGCESHPSTQQQL</sequence>
<dbReference type="Proteomes" id="UP000028837">
    <property type="component" value="Unassembled WGS sequence"/>
</dbReference>
<feature type="compositionally biased region" description="Basic and acidic residues" evidence="3">
    <location>
        <begin position="2089"/>
        <end position="2106"/>
    </location>
</feature>
<feature type="compositionally biased region" description="Low complexity" evidence="3">
    <location>
        <begin position="2633"/>
        <end position="2647"/>
    </location>
</feature>
<feature type="region of interest" description="Disordered" evidence="3">
    <location>
        <begin position="1"/>
        <end position="40"/>
    </location>
</feature>
<dbReference type="EMBL" id="AHZU02001604">
    <property type="protein sequence ID" value="KFG30659.1"/>
    <property type="molecule type" value="Genomic_DNA"/>
</dbReference>
<feature type="compositionally biased region" description="Polar residues" evidence="3">
    <location>
        <begin position="392"/>
        <end position="402"/>
    </location>
</feature>
<name>A0A086JEU1_TOXGO</name>
<dbReference type="PANTHER" id="PTHR22870">
    <property type="entry name" value="REGULATOR OF CHROMOSOME CONDENSATION"/>
    <property type="match status" value="1"/>
</dbReference>
<keyword evidence="1" id="KW-0677">Repeat</keyword>
<feature type="region of interest" description="Disordered" evidence="3">
    <location>
        <begin position="375"/>
        <end position="403"/>
    </location>
</feature>
<feature type="region of interest" description="Disordered" evidence="3">
    <location>
        <begin position="1034"/>
        <end position="1092"/>
    </location>
</feature>
<dbReference type="OrthoDB" id="10361257at2759"/>
<feature type="compositionally biased region" description="Basic and acidic residues" evidence="3">
    <location>
        <begin position="1692"/>
        <end position="1721"/>
    </location>
</feature>
<feature type="compositionally biased region" description="Basic residues" evidence="3">
    <location>
        <begin position="1991"/>
        <end position="2001"/>
    </location>
</feature>
<dbReference type="Pfam" id="PF13540">
    <property type="entry name" value="RCC1_2"/>
    <property type="match status" value="1"/>
</dbReference>
<evidence type="ECO:0000256" key="3">
    <source>
        <dbReference type="SAM" id="MobiDB-lite"/>
    </source>
</evidence>
<feature type="compositionally biased region" description="Basic and acidic residues" evidence="3">
    <location>
        <begin position="506"/>
        <end position="516"/>
    </location>
</feature>
<feature type="region of interest" description="Disordered" evidence="3">
    <location>
        <begin position="2411"/>
        <end position="2575"/>
    </location>
</feature>
<feature type="coiled-coil region" evidence="2">
    <location>
        <begin position="2695"/>
        <end position="2745"/>
    </location>
</feature>
<evidence type="ECO:0000256" key="2">
    <source>
        <dbReference type="SAM" id="Coils"/>
    </source>
</evidence>
<keyword evidence="2" id="KW-0175">Coiled coil</keyword>
<feature type="compositionally biased region" description="Basic and acidic residues" evidence="3">
    <location>
        <begin position="1247"/>
        <end position="1257"/>
    </location>
</feature>
<gene>
    <name evidence="4" type="ORF">TGDOM2_211310</name>
</gene>
<feature type="compositionally biased region" description="Polar residues" evidence="3">
    <location>
        <begin position="1145"/>
        <end position="1159"/>
    </location>
</feature>
<feature type="region of interest" description="Disordered" evidence="3">
    <location>
        <begin position="1772"/>
        <end position="1793"/>
    </location>
</feature>
<feature type="compositionally biased region" description="Polar residues" evidence="3">
    <location>
        <begin position="2166"/>
        <end position="2178"/>
    </location>
</feature>
<feature type="compositionally biased region" description="Basic and acidic residues" evidence="3">
    <location>
        <begin position="2057"/>
        <end position="2074"/>
    </location>
</feature>
<dbReference type="VEuPathDB" id="ToxoDB:TGDOM2_211310"/>
<feature type="compositionally biased region" description="Basic residues" evidence="3">
    <location>
        <begin position="2774"/>
        <end position="2784"/>
    </location>
</feature>
<evidence type="ECO:0000256" key="1">
    <source>
        <dbReference type="ARBA" id="ARBA00022737"/>
    </source>
</evidence>
<protein>
    <submittedName>
        <fullName evidence="4">Chromosome condensation regulator repeat protein</fullName>
    </submittedName>
</protein>
<feature type="compositionally biased region" description="Low complexity" evidence="3">
    <location>
        <begin position="1352"/>
        <end position="1361"/>
    </location>
</feature>
<feature type="compositionally biased region" description="Low complexity" evidence="3">
    <location>
        <begin position="270"/>
        <end position="283"/>
    </location>
</feature>
<feature type="region of interest" description="Disordered" evidence="3">
    <location>
        <begin position="1989"/>
        <end position="2144"/>
    </location>
</feature>
<dbReference type="PANTHER" id="PTHR22870:SF360">
    <property type="entry name" value="ULTRAVIOLET-B RECEPTOR UVR8"/>
    <property type="match status" value="1"/>
</dbReference>
<feature type="compositionally biased region" description="Basic and acidic residues" evidence="3">
    <location>
        <begin position="1729"/>
        <end position="1741"/>
    </location>
</feature>
<feature type="compositionally biased region" description="Low complexity" evidence="3">
    <location>
        <begin position="647"/>
        <end position="658"/>
    </location>
</feature>
<feature type="region of interest" description="Disordered" evidence="3">
    <location>
        <begin position="2269"/>
        <end position="2396"/>
    </location>
</feature>
<feature type="compositionally biased region" description="Polar residues" evidence="3">
    <location>
        <begin position="686"/>
        <end position="700"/>
    </location>
</feature>
<feature type="region of interest" description="Disordered" evidence="3">
    <location>
        <begin position="2757"/>
        <end position="2834"/>
    </location>
</feature>
<feature type="compositionally biased region" description="Basic and acidic residues" evidence="3">
    <location>
        <begin position="1909"/>
        <end position="1922"/>
    </location>
</feature>
<reference evidence="4 5" key="1">
    <citation type="submission" date="2014-02" db="EMBL/GenBank/DDBJ databases">
        <authorList>
            <person name="Sibley D."/>
            <person name="Venepally P."/>
            <person name="Karamycheva S."/>
            <person name="Hadjithomas M."/>
            <person name="Khan A."/>
            <person name="Brunk B."/>
            <person name="Roos D."/>
            <person name="Caler E."/>
            <person name="Lorenzi H."/>
        </authorList>
    </citation>
    <scope>NUCLEOTIDE SEQUENCE [LARGE SCALE GENOMIC DNA]</scope>
    <source>
        <strain evidence="4 5">GAB2-2007-GAL-DOM2</strain>
    </source>
</reference>
<feature type="region of interest" description="Disordered" evidence="3">
    <location>
        <begin position="614"/>
        <end position="727"/>
    </location>
</feature>
<organism evidence="4 5">
    <name type="scientific">Toxoplasma gondii GAB2-2007-GAL-DOM2</name>
    <dbReference type="NCBI Taxonomy" id="1130820"/>
    <lineage>
        <taxon>Eukaryota</taxon>
        <taxon>Sar</taxon>
        <taxon>Alveolata</taxon>
        <taxon>Apicomplexa</taxon>
        <taxon>Conoidasida</taxon>
        <taxon>Coccidia</taxon>
        <taxon>Eucoccidiorida</taxon>
        <taxon>Eimeriorina</taxon>
        <taxon>Sarcocystidae</taxon>
        <taxon>Toxoplasma</taxon>
    </lineage>
</organism>
<dbReference type="InterPro" id="IPR051210">
    <property type="entry name" value="Ub_ligase/GEF_domain"/>
</dbReference>
<feature type="compositionally biased region" description="Low complexity" evidence="3">
    <location>
        <begin position="1047"/>
        <end position="1065"/>
    </location>
</feature>
<feature type="compositionally biased region" description="Polar residues" evidence="3">
    <location>
        <begin position="2467"/>
        <end position="2476"/>
    </location>
</feature>
<feature type="compositionally biased region" description="Basic and acidic residues" evidence="3">
    <location>
        <begin position="2185"/>
        <end position="2200"/>
    </location>
</feature>
<feature type="compositionally biased region" description="Polar residues" evidence="3">
    <location>
        <begin position="2309"/>
        <end position="2321"/>
    </location>
</feature>
<feature type="region of interest" description="Disordered" evidence="3">
    <location>
        <begin position="1537"/>
        <end position="1611"/>
    </location>
</feature>
<feature type="compositionally biased region" description="Basic and acidic residues" evidence="3">
    <location>
        <begin position="2002"/>
        <end position="2011"/>
    </location>
</feature>
<dbReference type="Gene3D" id="2.130.10.30">
    <property type="entry name" value="Regulator of chromosome condensation 1/beta-lactamase-inhibitor protein II"/>
    <property type="match status" value="2"/>
</dbReference>
<feature type="compositionally biased region" description="Basic and acidic residues" evidence="3">
    <location>
        <begin position="2113"/>
        <end position="2131"/>
    </location>
</feature>
<feature type="region of interest" description="Disordered" evidence="3">
    <location>
        <begin position="261"/>
        <end position="283"/>
    </location>
</feature>
<dbReference type="InterPro" id="IPR009091">
    <property type="entry name" value="RCC1/BLIP-II"/>
</dbReference>
<feature type="region of interest" description="Disordered" evidence="3">
    <location>
        <begin position="2157"/>
        <end position="2200"/>
    </location>
</feature>
<feature type="region of interest" description="Disordered" evidence="3">
    <location>
        <begin position="463"/>
        <end position="577"/>
    </location>
</feature>